<dbReference type="Pfam" id="PF03372">
    <property type="entry name" value="Exo_endo_phos"/>
    <property type="match status" value="1"/>
</dbReference>
<evidence type="ECO:0000313" key="2">
    <source>
        <dbReference type="EMBL" id="ELY61499.1"/>
    </source>
</evidence>
<dbReference type="STRING" id="1227497.C491_01537"/>
<dbReference type="InterPro" id="IPR005135">
    <property type="entry name" value="Endo/exonuclease/phosphatase"/>
</dbReference>
<dbReference type="PATRIC" id="fig|1227497.3.peg.324"/>
<name>L9XIF3_9EURY</name>
<dbReference type="EMBL" id="AOIB01000005">
    <property type="protein sequence ID" value="ELY61499.1"/>
    <property type="molecule type" value="Genomic_DNA"/>
</dbReference>
<dbReference type="SUPFAM" id="SSF56219">
    <property type="entry name" value="DNase I-like"/>
    <property type="match status" value="1"/>
</dbReference>
<dbReference type="Proteomes" id="UP000011688">
    <property type="component" value="Unassembled WGS sequence"/>
</dbReference>
<dbReference type="InterPro" id="IPR036691">
    <property type="entry name" value="Endo/exonu/phosph_ase_sf"/>
</dbReference>
<dbReference type="InterPro" id="IPR050410">
    <property type="entry name" value="CCR4/nocturin_mRNA_transcr"/>
</dbReference>
<dbReference type="Gene3D" id="3.60.10.10">
    <property type="entry name" value="Endonuclease/exonuclease/phosphatase"/>
    <property type="match status" value="1"/>
</dbReference>
<accession>L9XIF3</accession>
<organism evidence="2 3">
    <name type="scientific">Natronococcus amylolyticus DSM 10524</name>
    <dbReference type="NCBI Taxonomy" id="1227497"/>
    <lineage>
        <taxon>Archaea</taxon>
        <taxon>Methanobacteriati</taxon>
        <taxon>Methanobacteriota</taxon>
        <taxon>Stenosarchaea group</taxon>
        <taxon>Halobacteria</taxon>
        <taxon>Halobacteriales</taxon>
        <taxon>Natrialbaceae</taxon>
        <taxon>Natronococcus</taxon>
    </lineage>
</organism>
<reference evidence="2 3" key="1">
    <citation type="journal article" date="2014" name="PLoS Genet.">
        <title>Phylogenetically driven sequencing of extremely halophilic archaea reveals strategies for static and dynamic osmo-response.</title>
        <authorList>
            <person name="Becker E.A."/>
            <person name="Seitzer P.M."/>
            <person name="Tritt A."/>
            <person name="Larsen D."/>
            <person name="Krusor M."/>
            <person name="Yao A.I."/>
            <person name="Wu D."/>
            <person name="Madern D."/>
            <person name="Eisen J.A."/>
            <person name="Darling A.E."/>
            <person name="Facciotti M.T."/>
        </authorList>
    </citation>
    <scope>NUCLEOTIDE SEQUENCE [LARGE SCALE GENOMIC DNA]</scope>
    <source>
        <strain evidence="2 3">DSM 10524</strain>
    </source>
</reference>
<evidence type="ECO:0000313" key="3">
    <source>
        <dbReference type="Proteomes" id="UP000011688"/>
    </source>
</evidence>
<protein>
    <recommendedName>
        <fullName evidence="1">Endonuclease/exonuclease/phosphatase domain-containing protein</fullName>
    </recommendedName>
</protein>
<dbReference type="eggNOG" id="arCOG08107">
    <property type="taxonomic scope" value="Archaea"/>
</dbReference>
<dbReference type="GO" id="GO:0000175">
    <property type="term" value="F:3'-5'-RNA exonuclease activity"/>
    <property type="evidence" value="ECO:0007669"/>
    <property type="project" value="TreeGrafter"/>
</dbReference>
<dbReference type="CDD" id="cd09083">
    <property type="entry name" value="EEP-1"/>
    <property type="match status" value="1"/>
</dbReference>
<comment type="caution">
    <text evidence="2">The sequence shown here is derived from an EMBL/GenBank/DDBJ whole genome shotgun (WGS) entry which is preliminary data.</text>
</comment>
<proteinExistence type="predicted"/>
<gene>
    <name evidence="2" type="ORF">C491_01537</name>
</gene>
<keyword evidence="3" id="KW-1185">Reference proteome</keyword>
<dbReference type="OrthoDB" id="200635at2157"/>
<evidence type="ECO:0000259" key="1">
    <source>
        <dbReference type="Pfam" id="PF03372"/>
    </source>
</evidence>
<dbReference type="RefSeq" id="WP_005553230.1">
    <property type="nucleotide sequence ID" value="NZ_AOIB01000005.1"/>
</dbReference>
<sequence length="256" mass="29026">MAPVRASTFNVRYDDPADEYPWDERRSRVLETLDRIGPDLLGCQEALAHQYDDLRAGLEAYDWHGVGRRDGEREGEFVPVAWRPLRFECLETGAFWLSETPAEPSVGWDASLPRVATWVRLRDREHDETVWFCSVHLDHRGERARLESARLLRRRATDRLEEGDVPVVTGDANCTVGSAPHRTLTMGPLVDARRVASERSGPAGTFRGFDDGIGDRIDYVFVPSTVDVRQYRTLSPNETTPRSDHLPVVADLELED</sequence>
<feature type="domain" description="Endonuclease/exonuclease/phosphatase" evidence="1">
    <location>
        <begin position="8"/>
        <end position="245"/>
    </location>
</feature>
<dbReference type="PANTHER" id="PTHR12121:SF36">
    <property type="entry name" value="ENDONUCLEASE_EXONUCLEASE_PHOSPHATASE DOMAIN-CONTAINING PROTEIN"/>
    <property type="match status" value="1"/>
</dbReference>
<dbReference type="AlphaFoldDB" id="L9XIF3"/>
<dbReference type="PANTHER" id="PTHR12121">
    <property type="entry name" value="CARBON CATABOLITE REPRESSOR PROTEIN 4"/>
    <property type="match status" value="1"/>
</dbReference>